<evidence type="ECO:0000313" key="4">
    <source>
        <dbReference type="EMBL" id="CAJ1403143.1"/>
    </source>
</evidence>
<dbReference type="InterPro" id="IPR025799">
    <property type="entry name" value="Arg_MeTrfase"/>
</dbReference>
<dbReference type="PANTHER" id="PTHR11006">
    <property type="entry name" value="PROTEIN ARGININE N-METHYLTRANSFERASE"/>
    <property type="match status" value="1"/>
</dbReference>
<dbReference type="Gene3D" id="2.70.160.11">
    <property type="entry name" value="Hnrnp arginine n-methyltransferase1"/>
    <property type="match status" value="1"/>
</dbReference>
<protein>
    <recommendedName>
        <fullName evidence="6">Arginine N-methyltransferase</fullName>
    </recommendedName>
</protein>
<dbReference type="AlphaFoldDB" id="A0AA36JBG7"/>
<dbReference type="SUPFAM" id="SSF51395">
    <property type="entry name" value="FMN-linked oxidoreductases"/>
    <property type="match status" value="1"/>
</dbReference>
<dbReference type="GO" id="GO:0042054">
    <property type="term" value="F:histone methyltransferase activity"/>
    <property type="evidence" value="ECO:0007669"/>
    <property type="project" value="TreeGrafter"/>
</dbReference>
<organism evidence="4 5">
    <name type="scientific">Effrenium voratum</name>
    <dbReference type="NCBI Taxonomy" id="2562239"/>
    <lineage>
        <taxon>Eukaryota</taxon>
        <taxon>Sar</taxon>
        <taxon>Alveolata</taxon>
        <taxon>Dinophyceae</taxon>
        <taxon>Suessiales</taxon>
        <taxon>Symbiodiniaceae</taxon>
        <taxon>Effrenium</taxon>
    </lineage>
</organism>
<feature type="transmembrane region" description="Helical" evidence="3">
    <location>
        <begin position="83"/>
        <end position="105"/>
    </location>
</feature>
<evidence type="ECO:0000256" key="2">
    <source>
        <dbReference type="SAM" id="MobiDB-lite"/>
    </source>
</evidence>
<dbReference type="EMBL" id="CAUJNA010003482">
    <property type="protein sequence ID" value="CAJ1403143.1"/>
    <property type="molecule type" value="Genomic_DNA"/>
</dbReference>
<feature type="compositionally biased region" description="Pro residues" evidence="2">
    <location>
        <begin position="30"/>
        <end position="39"/>
    </location>
</feature>
<evidence type="ECO:0000256" key="3">
    <source>
        <dbReference type="SAM" id="Phobius"/>
    </source>
</evidence>
<dbReference type="GO" id="GO:0016274">
    <property type="term" value="F:protein-arginine N-methyltransferase activity"/>
    <property type="evidence" value="ECO:0007669"/>
    <property type="project" value="InterPro"/>
</dbReference>
<keyword evidence="1" id="KW-0949">S-adenosyl-L-methionine</keyword>
<dbReference type="Gene3D" id="3.40.50.150">
    <property type="entry name" value="Vaccinia Virus protein VP39"/>
    <property type="match status" value="2"/>
</dbReference>
<comment type="caution">
    <text evidence="4">The sequence shown here is derived from an EMBL/GenBank/DDBJ whole genome shotgun (WGS) entry which is preliminary data.</text>
</comment>
<keyword evidence="3" id="KW-0472">Membrane</keyword>
<keyword evidence="3" id="KW-0812">Transmembrane</keyword>
<dbReference type="PANTHER" id="PTHR11006:SF4">
    <property type="entry name" value="PROTEIN ARGININE N-METHYLTRANSFERASE 7"/>
    <property type="match status" value="1"/>
</dbReference>
<feature type="region of interest" description="Disordered" evidence="2">
    <location>
        <begin position="26"/>
        <end position="47"/>
    </location>
</feature>
<gene>
    <name evidence="4" type="ORF">EVOR1521_LOCUS25884</name>
</gene>
<accession>A0AA36JBG7</accession>
<evidence type="ECO:0000313" key="5">
    <source>
        <dbReference type="Proteomes" id="UP001178507"/>
    </source>
</evidence>
<sequence>MAGRALSGRWRWRLMQPCLRVQARAAAPAPAAPAPPGGPGPSQTSQVPQILAVGPRSEEEMKQVIEHYERSNANQRQSPAWRIFNSSMGAVLAGLLGGGIMYLAYCADDVSSTLSDVWALLFRQLSPETVQRLLLRLAKWRLLPRDFDKDDPYLIVEPHEGLRFYTPVGLAPGLDRHGEGLGAFFDLGFGFVEVGPASAAEAGRLEENLQRRDLSQQIAAFGLLGICITGTREELLAQVTRLGPYAQYLSVDFAEVAEVEAAKLLRELTLAAAQLPGRPRIFLRLPSSWSASASHEVHRVCAAETGKERLLRVGALARALRSAEAAGLIVCHDDEAGDCGGTKETRRRHRELISEAYAEAKAGGNDFGRNEFYRAALAAAKPRGRVLDLGAGSGLLAMLAALESRGDVEVWALEANPALAELAVKTIDRNRHLFPDANLTVVPELSSRVSLAPADLIVTETFGTMLLGEGVLNWISDARCDLLTTAHSKKGPPRQPASGDRLLKPGGAIIPAGGCQYLTLVELASSGVSSPWHPKVWRNLDLSPWERLQDTLYWKAMSGASREKPRALSERICLLEVDLYTMTAEDVPKSKILRIKAQKAGIIHAALFDWDIWADPQRTQVLSTSPGSRNFAGDVAWGWLLQLQEAAAEDWRLGAERPAPLRVEAGQWLEVLVEFIAHGISAHVRVRPELAGKTSADDSAPGSPERMHGIGRAAAKEANEFLLPVAGDHERHDFYAKALEEAKESLSSQGTARLLDCSALGLPGLAAARDGLRAVLMPRWDHLAAVLKEMLEAQGINGTEVLTADPREMFDILMPEGEKADIVVLEPPGTPLHGLSPFALLPQIRKELLKADGLVVPGSACLELGLVESEELSYMFSIPRGHWQEVDLTVWNEEARRQGVLTQLVPYTKWLGSHSSLRYRWLSPPECIYHVDLNAYGTGPMTKEETFVRELRVVEDGQVHAIVARWAVFSSSQRLGADSSYLGRDLTWPHYVQAVAKPNTQPGLLEPLPLRKGGVAALRVSVRQGAAKVTGTAGPEFTLRLAEGGESRTEL</sequence>
<dbReference type="SUPFAM" id="SSF53335">
    <property type="entry name" value="S-adenosyl-L-methionine-dependent methyltransferases"/>
    <property type="match status" value="2"/>
</dbReference>
<keyword evidence="3" id="KW-1133">Transmembrane helix</keyword>
<dbReference type="Proteomes" id="UP001178507">
    <property type="component" value="Unassembled WGS sequence"/>
</dbReference>
<evidence type="ECO:0000256" key="1">
    <source>
        <dbReference type="ARBA" id="ARBA00022691"/>
    </source>
</evidence>
<proteinExistence type="predicted"/>
<reference evidence="4" key="1">
    <citation type="submission" date="2023-08" db="EMBL/GenBank/DDBJ databases">
        <authorList>
            <person name="Chen Y."/>
            <person name="Shah S."/>
            <person name="Dougan E. K."/>
            <person name="Thang M."/>
            <person name="Chan C."/>
        </authorList>
    </citation>
    <scope>NUCLEOTIDE SEQUENCE</scope>
</reference>
<dbReference type="InterPro" id="IPR029063">
    <property type="entry name" value="SAM-dependent_MTases_sf"/>
</dbReference>
<dbReference type="Gene3D" id="3.20.20.70">
    <property type="entry name" value="Aldolase class I"/>
    <property type="match status" value="1"/>
</dbReference>
<dbReference type="CDD" id="cd02440">
    <property type="entry name" value="AdoMet_MTases"/>
    <property type="match status" value="1"/>
</dbReference>
<evidence type="ECO:0008006" key="6">
    <source>
        <dbReference type="Google" id="ProtNLM"/>
    </source>
</evidence>
<keyword evidence="5" id="KW-1185">Reference proteome</keyword>
<dbReference type="InterPro" id="IPR013785">
    <property type="entry name" value="Aldolase_TIM"/>
</dbReference>
<name>A0AA36JBG7_9DINO</name>